<organism evidence="1 2">
    <name type="scientific">Boeremia exigua</name>
    <dbReference type="NCBI Taxonomy" id="749465"/>
    <lineage>
        <taxon>Eukaryota</taxon>
        <taxon>Fungi</taxon>
        <taxon>Dikarya</taxon>
        <taxon>Ascomycota</taxon>
        <taxon>Pezizomycotina</taxon>
        <taxon>Dothideomycetes</taxon>
        <taxon>Pleosporomycetidae</taxon>
        <taxon>Pleosporales</taxon>
        <taxon>Pleosporineae</taxon>
        <taxon>Didymellaceae</taxon>
        <taxon>Boeremia</taxon>
    </lineage>
</organism>
<comment type="caution">
    <text evidence="1">The sequence shown here is derived from an EMBL/GenBank/DDBJ whole genome shotgun (WGS) entry which is preliminary data.</text>
</comment>
<proteinExistence type="predicted"/>
<evidence type="ECO:0000313" key="2">
    <source>
        <dbReference type="Proteomes" id="UP001153331"/>
    </source>
</evidence>
<keyword evidence="2" id="KW-1185">Reference proteome</keyword>
<evidence type="ECO:0000313" key="1">
    <source>
        <dbReference type="EMBL" id="KAJ8111165.1"/>
    </source>
</evidence>
<gene>
    <name evidence="1" type="ORF">OPT61_g6169</name>
</gene>
<dbReference type="EMBL" id="JAPHNI010000430">
    <property type="protein sequence ID" value="KAJ8111165.1"/>
    <property type="molecule type" value="Genomic_DNA"/>
</dbReference>
<protein>
    <submittedName>
        <fullName evidence="1">Uncharacterized protein</fullName>
    </submittedName>
</protein>
<dbReference type="Proteomes" id="UP001153331">
    <property type="component" value="Unassembled WGS sequence"/>
</dbReference>
<sequence>MAVLPSRPGIKMSIVCDGAALQEYDDNDEEPQPNSVSKYIEAISGAEFAIRGELTPPWQPSTVLLYYYLDQKQVSGRFLKQVNYRVPSWTALEEGPITVVDGQSFLHKYAFAALRVDDTVTTIGSHVLKDIKGMGEITVKAHYVKKLQDVKPTNNSALSNNIKEIGGIPEKALKGNSLSHQTLLVNMRVAGYLDQALIANESLRAGQPTGLVNTASFDYIDPKKQPFATYTFEYRSKDALKSLLVIPRSPSPVPLEERDVDTLTAEEMRELLRRQRERDAAAQTVKQERGIKRELPREWSNTFADDIDGEEPSVVSARKRQATYRTTVNEDGHEQIDLT</sequence>
<accession>A0ACC2I7L7</accession>
<reference evidence="1" key="1">
    <citation type="submission" date="2022-11" db="EMBL/GenBank/DDBJ databases">
        <title>Genome Sequence of Boeremia exigua.</title>
        <authorList>
            <person name="Buettner E."/>
        </authorList>
    </citation>
    <scope>NUCLEOTIDE SEQUENCE</scope>
    <source>
        <strain evidence="1">CU02</strain>
    </source>
</reference>
<name>A0ACC2I7L7_9PLEO</name>